<comment type="caution">
    <text evidence="1">The sequence shown here is derived from an EMBL/GenBank/DDBJ whole genome shotgun (WGS) entry which is preliminary data.</text>
</comment>
<sequence>MFAIKGLQAAKRRTALPGPAARLAALAAYRCDDAVAALAYRLDVAGFGGAVAQRLAQQGDGLVHRIVTARLTFGPAARQQLLGAEHLTRLCAERHQHVDDARLQLPLLIATLQSLAGWVDQPVAQLKAISPRNCLYSQNCSLPRLSSTTPWWLRSQKGIRSR</sequence>
<name>A0ABU3PBL2_9BURK</name>
<proteinExistence type="predicted"/>
<dbReference type="EMBL" id="JAVXZY010000004">
    <property type="protein sequence ID" value="MDT8999955.1"/>
    <property type="molecule type" value="Genomic_DNA"/>
</dbReference>
<gene>
    <name evidence="1" type="ORF">RQP53_11835</name>
</gene>
<evidence type="ECO:0000313" key="1">
    <source>
        <dbReference type="EMBL" id="MDT8999955.1"/>
    </source>
</evidence>
<reference evidence="1" key="1">
    <citation type="submission" date="2023-09" db="EMBL/GenBank/DDBJ databases">
        <title>Paucibacter sp. APW11 Genome sequencing and assembly.</title>
        <authorList>
            <person name="Kim I."/>
        </authorList>
    </citation>
    <scope>NUCLEOTIDE SEQUENCE</scope>
    <source>
        <strain evidence="1">APW11</strain>
    </source>
</reference>
<organism evidence="1 2">
    <name type="scientific">Roseateles aquae</name>
    <dbReference type="NCBI Taxonomy" id="3077235"/>
    <lineage>
        <taxon>Bacteria</taxon>
        <taxon>Pseudomonadati</taxon>
        <taxon>Pseudomonadota</taxon>
        <taxon>Betaproteobacteria</taxon>
        <taxon>Burkholderiales</taxon>
        <taxon>Sphaerotilaceae</taxon>
        <taxon>Roseateles</taxon>
    </lineage>
</organism>
<accession>A0ABU3PBL2</accession>
<keyword evidence="2" id="KW-1185">Reference proteome</keyword>
<evidence type="ECO:0000313" key="2">
    <source>
        <dbReference type="Proteomes" id="UP001246372"/>
    </source>
</evidence>
<protein>
    <submittedName>
        <fullName evidence="1">Uncharacterized protein</fullName>
    </submittedName>
</protein>
<dbReference type="Proteomes" id="UP001246372">
    <property type="component" value="Unassembled WGS sequence"/>
</dbReference>